<dbReference type="InterPro" id="IPR000209">
    <property type="entry name" value="Peptidase_S8/S53_dom"/>
</dbReference>
<dbReference type="PROSITE" id="PS00136">
    <property type="entry name" value="SUBTILASE_ASP"/>
    <property type="match status" value="1"/>
</dbReference>
<feature type="region of interest" description="Disordered" evidence="6">
    <location>
        <begin position="457"/>
        <end position="480"/>
    </location>
</feature>
<keyword evidence="9" id="KW-1185">Reference proteome</keyword>
<keyword evidence="4 5" id="KW-0720">Serine protease</keyword>
<evidence type="ECO:0000259" key="7">
    <source>
        <dbReference type="Pfam" id="PF00082"/>
    </source>
</evidence>
<reference evidence="8 9" key="1">
    <citation type="submission" date="2020-08" db="EMBL/GenBank/DDBJ databases">
        <title>Genomic Encyclopedia of Type Strains, Phase IV (KMG-IV): sequencing the most valuable type-strain genomes for metagenomic binning, comparative biology and taxonomic classification.</title>
        <authorList>
            <person name="Goeker M."/>
        </authorList>
    </citation>
    <scope>NUCLEOTIDE SEQUENCE [LARGE SCALE GENOMIC DNA]</scope>
    <source>
        <strain evidence="8 9">DSM 102044</strain>
    </source>
</reference>
<dbReference type="PANTHER" id="PTHR43806:SF11">
    <property type="entry name" value="CEREVISIN-RELATED"/>
    <property type="match status" value="1"/>
</dbReference>
<feature type="active site" description="Charge relay system" evidence="5">
    <location>
        <position position="242"/>
    </location>
</feature>
<dbReference type="SUPFAM" id="SSF52743">
    <property type="entry name" value="Subtilisin-like"/>
    <property type="match status" value="1"/>
</dbReference>
<dbReference type="EMBL" id="JACIJO010000001">
    <property type="protein sequence ID" value="MBB6325596.1"/>
    <property type="molecule type" value="Genomic_DNA"/>
</dbReference>
<dbReference type="AlphaFoldDB" id="A0A841MMZ9"/>
<dbReference type="RefSeq" id="WP_184493967.1">
    <property type="nucleotide sequence ID" value="NZ_JACIJO010000001.1"/>
</dbReference>
<dbReference type="Pfam" id="PF00082">
    <property type="entry name" value="Peptidase_S8"/>
    <property type="match status" value="1"/>
</dbReference>
<dbReference type="GO" id="GO:0006508">
    <property type="term" value="P:proteolysis"/>
    <property type="evidence" value="ECO:0007669"/>
    <property type="project" value="UniProtKB-KW"/>
</dbReference>
<dbReference type="InterPro" id="IPR036852">
    <property type="entry name" value="Peptidase_S8/S53_dom_sf"/>
</dbReference>
<evidence type="ECO:0000313" key="8">
    <source>
        <dbReference type="EMBL" id="MBB6325596.1"/>
    </source>
</evidence>
<evidence type="ECO:0000256" key="1">
    <source>
        <dbReference type="ARBA" id="ARBA00011073"/>
    </source>
</evidence>
<dbReference type="InterPro" id="IPR015500">
    <property type="entry name" value="Peptidase_S8_subtilisin-rel"/>
</dbReference>
<dbReference type="PANTHER" id="PTHR43806">
    <property type="entry name" value="PEPTIDASE S8"/>
    <property type="match status" value="1"/>
</dbReference>
<dbReference type="PROSITE" id="PS00137">
    <property type="entry name" value="SUBTILASE_HIS"/>
    <property type="match status" value="1"/>
</dbReference>
<dbReference type="GO" id="GO:0004252">
    <property type="term" value="F:serine-type endopeptidase activity"/>
    <property type="evidence" value="ECO:0007669"/>
    <property type="project" value="UniProtKB-UniRule"/>
</dbReference>
<comment type="caution">
    <text evidence="8">The sequence shown here is derived from an EMBL/GenBank/DDBJ whole genome shotgun (WGS) entry which is preliminary data.</text>
</comment>
<dbReference type="InterPro" id="IPR022398">
    <property type="entry name" value="Peptidase_S8_His-AS"/>
</dbReference>
<evidence type="ECO:0000256" key="3">
    <source>
        <dbReference type="ARBA" id="ARBA00022801"/>
    </source>
</evidence>
<evidence type="ECO:0000313" key="9">
    <source>
        <dbReference type="Proteomes" id="UP000588604"/>
    </source>
</evidence>
<gene>
    <name evidence="8" type="ORF">FHS59_001211</name>
</gene>
<dbReference type="PROSITE" id="PS51892">
    <property type="entry name" value="SUBTILASE"/>
    <property type="match status" value="1"/>
</dbReference>
<sequence>MKNLAFILFLCFFLIYCKNDKIANPGSTQISEVQNTLNPLGVSSEQLIEGSYLFYLDENQFAPIVNEAKEDNEGQINPDIILSKKKVIQDYFKQEHDITINDEDIFVISFSGFLMENLSKKDAERIKGHQYVVAAQQNFTFQNIRPSMQSNPIPENIRPSMQNNQEWQYDSQNKTSTNVSFVNPLNIVGSEEHKIWIVDTGIDGTHKDLNVIGTVMEGGVNVEYSKSFVPNEDDPLIDSLGHGTHCAGIASGKAHAPNDPNQIGMNGVSPGAPVVSIKVINKNGFGIWAKVVKALEHVYSLANPGDIVNMSIGAEWQGASSINYCSNPNGNLNKVLKQIVNLATKKHVYVVIAAGNEAIKSEDYFPGCYVPTSTNDSTITVASIKTTFDFQQGIYLTPVYSNFSSFKSPTIDFVSPGEEMFSTFPGNSYRVMSGTSMSTALMAGIIHARGSLPGGTSAEKVNGLSSNNDSGSQYPIGKVN</sequence>
<evidence type="ECO:0000256" key="5">
    <source>
        <dbReference type="PROSITE-ProRule" id="PRU01240"/>
    </source>
</evidence>
<evidence type="ECO:0000256" key="2">
    <source>
        <dbReference type="ARBA" id="ARBA00022670"/>
    </source>
</evidence>
<protein>
    <recommendedName>
        <fullName evidence="7">Peptidase S8/S53 domain-containing protein</fullName>
    </recommendedName>
</protein>
<name>A0A841MMZ9_9BACT</name>
<feature type="active site" description="Charge relay system" evidence="5">
    <location>
        <position position="199"/>
    </location>
</feature>
<evidence type="ECO:0000256" key="4">
    <source>
        <dbReference type="ARBA" id="ARBA00022825"/>
    </source>
</evidence>
<keyword evidence="3 5" id="KW-0378">Hydrolase</keyword>
<accession>A0A841MMZ9</accession>
<comment type="similarity">
    <text evidence="1 5">Belongs to the peptidase S8 family.</text>
</comment>
<dbReference type="PRINTS" id="PR00723">
    <property type="entry name" value="SUBTILISIN"/>
</dbReference>
<feature type="domain" description="Peptidase S8/S53" evidence="7">
    <location>
        <begin position="194"/>
        <end position="446"/>
    </location>
</feature>
<feature type="active site" description="Charge relay system" evidence="5">
    <location>
        <position position="436"/>
    </location>
</feature>
<evidence type="ECO:0000256" key="6">
    <source>
        <dbReference type="SAM" id="MobiDB-lite"/>
    </source>
</evidence>
<feature type="compositionally biased region" description="Polar residues" evidence="6">
    <location>
        <begin position="463"/>
        <end position="473"/>
    </location>
</feature>
<proteinExistence type="inferred from homology"/>
<dbReference type="Gene3D" id="3.40.50.200">
    <property type="entry name" value="Peptidase S8/S53 domain"/>
    <property type="match status" value="1"/>
</dbReference>
<dbReference type="Proteomes" id="UP000588604">
    <property type="component" value="Unassembled WGS sequence"/>
</dbReference>
<dbReference type="InterPro" id="IPR050131">
    <property type="entry name" value="Peptidase_S8_subtilisin-like"/>
</dbReference>
<dbReference type="InterPro" id="IPR023827">
    <property type="entry name" value="Peptidase_S8_Asp-AS"/>
</dbReference>
<organism evidence="8 9">
    <name type="scientific">Algoriphagus iocasae</name>
    <dbReference type="NCBI Taxonomy" id="1836499"/>
    <lineage>
        <taxon>Bacteria</taxon>
        <taxon>Pseudomonadati</taxon>
        <taxon>Bacteroidota</taxon>
        <taxon>Cytophagia</taxon>
        <taxon>Cytophagales</taxon>
        <taxon>Cyclobacteriaceae</taxon>
        <taxon>Algoriphagus</taxon>
    </lineage>
</organism>
<keyword evidence="2 5" id="KW-0645">Protease</keyword>